<feature type="region of interest" description="Disordered" evidence="15">
    <location>
        <begin position="18"/>
        <end position="55"/>
    </location>
</feature>
<evidence type="ECO:0000256" key="5">
    <source>
        <dbReference type="ARBA" id="ARBA00022840"/>
    </source>
</evidence>
<feature type="region of interest" description="Disordered" evidence="15">
    <location>
        <begin position="112"/>
        <end position="202"/>
    </location>
</feature>
<evidence type="ECO:0000256" key="15">
    <source>
        <dbReference type="SAM" id="MobiDB-lite"/>
    </source>
</evidence>
<sequence length="349" mass="37614">MVGWPAVAMEHVVRVPASPTAPHRHLPSATPSPPGPYLWAASSPAQPHACPRNPPTRAAAHWVMAPCDWVDGDLTQSGGGPGFNVLASRRHSLARPCRCPVPLLRQTKHSDAECAATSTPGPFAWQTAGPEGEQREGNLSTDGRYKNKTHALARRPSLASLSRNAAAPKQSFLDHPRQNSAPGSVQAAKLNGSRKGPDSQSVTKRLQTELMTLMTSPAPGVSAFPSADGNLLSWTATIEGPDDTPYAGLTFKLSFAFPSNYPYAAPTVLFKTPIYHPNVDFSGRICLDILKDKWTAAYNIQTVLLSLQSLLGEPNNASPLNGEAAELWDKDPQEFKTKVLARHRDVEDE</sequence>
<evidence type="ECO:0000259" key="16">
    <source>
        <dbReference type="PROSITE" id="PS50127"/>
    </source>
</evidence>
<evidence type="ECO:0000256" key="4">
    <source>
        <dbReference type="ARBA" id="ARBA00022786"/>
    </source>
</evidence>
<dbReference type="InterPro" id="IPR016135">
    <property type="entry name" value="UBQ-conjugating_enzyme/RWD"/>
</dbReference>
<reference evidence="17 18" key="1">
    <citation type="journal article" date="2016" name="Front. Microbiol.">
        <title>Genome and transcriptome sequences reveal the specific parasitism of the nematophagous Purpureocillium lilacinum 36-1.</title>
        <authorList>
            <person name="Xie J."/>
            <person name="Li S."/>
            <person name="Mo C."/>
            <person name="Xiao X."/>
            <person name="Peng D."/>
            <person name="Wang G."/>
            <person name="Xiao Y."/>
        </authorList>
    </citation>
    <scope>NUCLEOTIDE SEQUENCE [LARGE SCALE GENOMIC DNA]</scope>
    <source>
        <strain evidence="17 18">36-1</strain>
    </source>
</reference>
<dbReference type="Proteomes" id="UP000245956">
    <property type="component" value="Unassembled WGS sequence"/>
</dbReference>
<dbReference type="InterPro" id="IPR000608">
    <property type="entry name" value="UBC"/>
</dbReference>
<feature type="active site" description="Glycyl thioester intermediate" evidence="13">
    <location>
        <position position="286"/>
    </location>
</feature>
<dbReference type="EMBL" id="LCWV01000005">
    <property type="protein sequence ID" value="PWI73237.1"/>
    <property type="molecule type" value="Genomic_DNA"/>
</dbReference>
<evidence type="ECO:0000256" key="9">
    <source>
        <dbReference type="ARBA" id="ARBA00041569"/>
    </source>
</evidence>
<evidence type="ECO:0000256" key="8">
    <source>
        <dbReference type="ARBA" id="ARBA00039884"/>
    </source>
</evidence>
<dbReference type="FunFam" id="3.10.110.10:FF:000068">
    <property type="entry name" value="Ubiquitin-conjugating enzyme E2-20 kDa"/>
    <property type="match status" value="1"/>
</dbReference>
<dbReference type="GO" id="GO:0061631">
    <property type="term" value="F:ubiquitin conjugating enzyme activity"/>
    <property type="evidence" value="ECO:0007669"/>
    <property type="project" value="UniProtKB-EC"/>
</dbReference>
<dbReference type="SUPFAM" id="SSF54495">
    <property type="entry name" value="UBC-like"/>
    <property type="match status" value="1"/>
</dbReference>
<accession>A0A2U3EFD6</accession>
<evidence type="ECO:0000313" key="17">
    <source>
        <dbReference type="EMBL" id="PWI73237.1"/>
    </source>
</evidence>
<proteinExistence type="inferred from homology"/>
<dbReference type="Pfam" id="PF00179">
    <property type="entry name" value="UQ_con"/>
    <property type="match status" value="1"/>
</dbReference>
<dbReference type="GO" id="GO:0005524">
    <property type="term" value="F:ATP binding"/>
    <property type="evidence" value="ECO:0007669"/>
    <property type="project" value="UniProtKB-UniRule"/>
</dbReference>
<evidence type="ECO:0000256" key="7">
    <source>
        <dbReference type="ARBA" id="ARBA00031729"/>
    </source>
</evidence>
<evidence type="ECO:0000256" key="11">
    <source>
        <dbReference type="ARBA" id="ARBA00042190"/>
    </source>
</evidence>
<dbReference type="SMART" id="SM00212">
    <property type="entry name" value="UBCc"/>
    <property type="match status" value="1"/>
</dbReference>
<evidence type="ECO:0000256" key="2">
    <source>
        <dbReference type="ARBA" id="ARBA00022679"/>
    </source>
</evidence>
<evidence type="ECO:0000256" key="13">
    <source>
        <dbReference type="PROSITE-ProRule" id="PRU10133"/>
    </source>
</evidence>
<organism evidence="17 18">
    <name type="scientific">Purpureocillium lilacinum</name>
    <name type="common">Paecilomyces lilacinus</name>
    <dbReference type="NCBI Taxonomy" id="33203"/>
    <lineage>
        <taxon>Eukaryota</taxon>
        <taxon>Fungi</taxon>
        <taxon>Dikarya</taxon>
        <taxon>Ascomycota</taxon>
        <taxon>Pezizomycotina</taxon>
        <taxon>Sordariomycetes</taxon>
        <taxon>Hypocreomycetidae</taxon>
        <taxon>Hypocreales</taxon>
        <taxon>Ophiocordycipitaceae</taxon>
        <taxon>Purpureocillium</taxon>
    </lineage>
</organism>
<keyword evidence="4 14" id="KW-0833">Ubl conjugation pathway</keyword>
<evidence type="ECO:0000256" key="12">
    <source>
        <dbReference type="ARBA" id="ARBA00080142"/>
    </source>
</evidence>
<evidence type="ECO:0000256" key="6">
    <source>
        <dbReference type="ARBA" id="ARBA00030012"/>
    </source>
</evidence>
<keyword evidence="3 14" id="KW-0547">Nucleotide-binding</keyword>
<dbReference type="AlphaFoldDB" id="A0A2U3EFD6"/>
<evidence type="ECO:0000256" key="10">
    <source>
        <dbReference type="ARBA" id="ARBA00042179"/>
    </source>
</evidence>
<evidence type="ECO:0000256" key="1">
    <source>
        <dbReference type="ARBA" id="ARBA00012486"/>
    </source>
</evidence>
<dbReference type="Gene3D" id="3.10.110.10">
    <property type="entry name" value="Ubiquitin Conjugating Enzyme"/>
    <property type="match status" value="1"/>
</dbReference>
<dbReference type="PROSITE" id="PS50127">
    <property type="entry name" value="UBC_2"/>
    <property type="match status" value="1"/>
</dbReference>
<dbReference type="EC" id="2.3.2.23" evidence="1"/>
<dbReference type="CDD" id="cd23791">
    <property type="entry name" value="UBCc_UBE2C"/>
    <property type="match status" value="1"/>
</dbReference>
<comment type="caution">
    <text evidence="17">The sequence shown here is derived from an EMBL/GenBank/DDBJ whole genome shotgun (WGS) entry which is preliminary data.</text>
</comment>
<gene>
    <name evidence="17" type="ORF">PCL_10252</name>
</gene>
<keyword evidence="2" id="KW-0808">Transferase</keyword>
<feature type="domain" description="UBC core" evidence="16">
    <location>
        <begin position="201"/>
        <end position="348"/>
    </location>
</feature>
<dbReference type="InterPro" id="IPR050113">
    <property type="entry name" value="Ub_conjugating_enzyme"/>
</dbReference>
<keyword evidence="5 14" id="KW-0067">ATP-binding</keyword>
<evidence type="ECO:0000256" key="14">
    <source>
        <dbReference type="RuleBase" id="RU362109"/>
    </source>
</evidence>
<comment type="similarity">
    <text evidence="14">Belongs to the ubiquitin-conjugating enzyme family.</text>
</comment>
<protein>
    <recommendedName>
        <fullName evidence="8">Ubiquitin-conjugating enzyme E2 2</fullName>
        <ecNumber evidence="1">2.3.2.23</ecNumber>
    </recommendedName>
    <alternativeName>
        <fullName evidence="12">E2 ubiquitin-conjugating enzyme 11</fullName>
    </alternativeName>
    <alternativeName>
        <fullName evidence="10">E2 ubiquitin-conjugating enzyme 2</fullName>
    </alternativeName>
    <alternativeName>
        <fullName evidence="7">Ubiquitin carrier protein</fullName>
    </alternativeName>
    <alternativeName>
        <fullName evidence="11">Ubiquitin carrier protein UBC2</fullName>
    </alternativeName>
    <alternativeName>
        <fullName evidence="6">Ubiquitin-protein ligase</fullName>
    </alternativeName>
    <alternativeName>
        <fullName evidence="9">Ubiquitin-protein ligase UBC2</fullName>
    </alternativeName>
</protein>
<dbReference type="PROSITE" id="PS00183">
    <property type="entry name" value="UBC_1"/>
    <property type="match status" value="1"/>
</dbReference>
<evidence type="ECO:0000313" key="18">
    <source>
        <dbReference type="Proteomes" id="UP000245956"/>
    </source>
</evidence>
<dbReference type="InterPro" id="IPR023313">
    <property type="entry name" value="UBQ-conjugating_AS"/>
</dbReference>
<name>A0A2U3EFD6_PURLI</name>
<dbReference type="PANTHER" id="PTHR24067">
    <property type="entry name" value="UBIQUITIN-CONJUGATING ENZYME E2"/>
    <property type="match status" value="1"/>
</dbReference>
<evidence type="ECO:0000256" key="3">
    <source>
        <dbReference type="ARBA" id="ARBA00022741"/>
    </source>
</evidence>